<name>A0ABV4AXP7_9BURK</name>
<sequence length="48" mass="4951">MYAADASAAAALLSENAPTTLIPNATLDGTLLALAWLVHEISISHAPY</sequence>
<dbReference type="RefSeq" id="WP_369458974.1">
    <property type="nucleotide sequence ID" value="NZ_JBGBDC010000001.1"/>
</dbReference>
<proteinExistence type="predicted"/>
<dbReference type="EMBL" id="JBGBDC010000001">
    <property type="protein sequence ID" value="MEY2249981.1"/>
    <property type="molecule type" value="Genomic_DNA"/>
</dbReference>
<evidence type="ECO:0000313" key="1">
    <source>
        <dbReference type="EMBL" id="MEY2249981.1"/>
    </source>
</evidence>
<evidence type="ECO:0000313" key="2">
    <source>
        <dbReference type="Proteomes" id="UP001562178"/>
    </source>
</evidence>
<comment type="caution">
    <text evidence="1">The sequence shown here is derived from an EMBL/GenBank/DDBJ whole genome shotgun (WGS) entry which is preliminary data.</text>
</comment>
<protein>
    <submittedName>
        <fullName evidence="1">Uncharacterized protein</fullName>
    </submittedName>
</protein>
<dbReference type="Proteomes" id="UP001562178">
    <property type="component" value="Unassembled WGS sequence"/>
</dbReference>
<reference evidence="1 2" key="1">
    <citation type="journal article" date="2016" name="Int. J. Syst. Evol. Microbiol.">
        <title>Description of Comamonas sediminis sp. nov., isolated from lagoon sediments.</title>
        <authorList>
            <person name="Subhash Y."/>
            <person name="Bang J.J."/>
            <person name="You T.H."/>
            <person name="Lee S.S."/>
        </authorList>
    </citation>
    <scope>NUCLEOTIDE SEQUENCE [LARGE SCALE GENOMIC DNA]</scope>
    <source>
        <strain evidence="1 2">JCM 31169</strain>
    </source>
</reference>
<keyword evidence="2" id="KW-1185">Reference proteome</keyword>
<accession>A0ABV4AXP7</accession>
<organism evidence="1 2">
    <name type="scientific">Comamonas sediminis</name>
    <dbReference type="NCBI Taxonomy" id="1783360"/>
    <lineage>
        <taxon>Bacteria</taxon>
        <taxon>Pseudomonadati</taxon>
        <taxon>Pseudomonadota</taxon>
        <taxon>Betaproteobacteria</taxon>
        <taxon>Burkholderiales</taxon>
        <taxon>Comamonadaceae</taxon>
        <taxon>Comamonas</taxon>
    </lineage>
</organism>
<gene>
    <name evidence="1" type="ORF">AB7A72_03095</name>
</gene>